<dbReference type="PROSITE" id="PS51397">
    <property type="entry name" value="WLM"/>
    <property type="match status" value="1"/>
</dbReference>
<evidence type="ECO:0000256" key="4">
    <source>
        <dbReference type="PROSITE-ProRule" id="PRU00322"/>
    </source>
</evidence>
<evidence type="ECO:0000256" key="3">
    <source>
        <dbReference type="ARBA" id="ARBA00022833"/>
    </source>
</evidence>
<feature type="region of interest" description="Disordered" evidence="5">
    <location>
        <begin position="555"/>
        <end position="599"/>
    </location>
</feature>
<dbReference type="AlphaFoldDB" id="A0A8H4XHA8"/>
<evidence type="ECO:0000256" key="2">
    <source>
        <dbReference type="ARBA" id="ARBA00022771"/>
    </source>
</evidence>
<feature type="domain" description="WLM" evidence="7">
    <location>
        <begin position="213"/>
        <end position="410"/>
    </location>
</feature>
<dbReference type="SUPFAM" id="SSF53335">
    <property type="entry name" value="S-adenosyl-L-methionine-dependent methyltransferases"/>
    <property type="match status" value="1"/>
</dbReference>
<dbReference type="InterPro" id="IPR001876">
    <property type="entry name" value="Znf_RanBP2"/>
</dbReference>
<sequence>MAQEKDRWSTTAYQHSASFVPKLATKVIQWLDLQKDDVLLDIGCGALDAVQLVSKPELQKGTFNKAFSNAAMHWILRPEDTRAQFFKGVYAALAPGGSFTFEMGGLGNVPEMRTAALGAVARRVGMKAALAADPWFFPDEAWISKELEEAGFVVERAEREWRPTPADKGGVEGWIRLMASQLLDAVPEAEAREEAVQDCDISVSPQNHFNQQAIMSEHDALVLSYVHLASFPRASDALVTLKKVASLVKPIMRARNWKARELAEFYPEQANLLGLNVNRGQKICLRLRHAGDRNQFMSIENVVDTMLHELAHIVHDAHNSKFHALWDQLRDEHQGLVMKGYTGEGFLSEGQRLGGSRMPAREARRLAREAAEKRRARPSTGTGKRLGGAAPRPGEDIRRVIAEAAERRIRTMKGCGTDKLSESQIQNIADTATQNGFRTKADEDEANDAAIAQALWELVQEDKSAKYGNSYIPPTADNPTGNGGGAVMPDGGGPSTSGLRRSLVTEQEDQAARGRGSHTGPRELRGWTCDTCTLHNPATFLCCDACGMERSVRATQATENRRSRSPKLARQPAVVDLTRSPPRDGQQGATTSRPKKSTVVSSLPRTWQCRLCRTEMERQWWTCSTCGKMKESSR</sequence>
<feature type="domain" description="RanBP2-type" evidence="6">
    <location>
        <begin position="522"/>
        <end position="552"/>
    </location>
</feature>
<proteinExistence type="predicted"/>
<feature type="region of interest" description="Disordered" evidence="5">
    <location>
        <begin position="469"/>
        <end position="499"/>
    </location>
</feature>
<feature type="region of interest" description="Disordered" evidence="5">
    <location>
        <begin position="349"/>
        <end position="393"/>
    </location>
</feature>
<dbReference type="GO" id="GO:0006281">
    <property type="term" value="P:DNA repair"/>
    <property type="evidence" value="ECO:0007669"/>
    <property type="project" value="TreeGrafter"/>
</dbReference>
<dbReference type="PANTHER" id="PTHR46622">
    <property type="entry name" value="DNA-DEPENDENT METALLOPROTEASE WSS1"/>
    <property type="match status" value="1"/>
</dbReference>
<dbReference type="Pfam" id="PF08325">
    <property type="entry name" value="WLM"/>
    <property type="match status" value="1"/>
</dbReference>
<dbReference type="OrthoDB" id="261960at2759"/>
<keyword evidence="2 4" id="KW-0863">Zinc-finger</keyword>
<dbReference type="GO" id="GO:0008237">
    <property type="term" value="F:metallopeptidase activity"/>
    <property type="evidence" value="ECO:0007669"/>
    <property type="project" value="TreeGrafter"/>
</dbReference>
<dbReference type="InterPro" id="IPR053000">
    <property type="entry name" value="WSS1-like_metalloprotease"/>
</dbReference>
<gene>
    <name evidence="8" type="ORF">FZEAL_7940</name>
</gene>
<comment type="caution">
    <text evidence="8">The sequence shown here is derived from an EMBL/GenBank/DDBJ whole genome shotgun (WGS) entry which is preliminary data.</text>
</comment>
<reference evidence="8" key="2">
    <citation type="submission" date="2020-05" db="EMBL/GenBank/DDBJ databases">
        <authorList>
            <person name="Kim H.-S."/>
            <person name="Proctor R.H."/>
            <person name="Brown D.W."/>
        </authorList>
    </citation>
    <scope>NUCLEOTIDE SEQUENCE</scope>
    <source>
        <strain evidence="8">NRRL 22465</strain>
    </source>
</reference>
<dbReference type="EMBL" id="JABEYC010000660">
    <property type="protein sequence ID" value="KAF4975233.1"/>
    <property type="molecule type" value="Genomic_DNA"/>
</dbReference>
<keyword evidence="1" id="KW-0479">Metal-binding</keyword>
<dbReference type="Gene3D" id="4.10.1060.10">
    <property type="entry name" value="Zinc finger, RanBP2-type"/>
    <property type="match status" value="1"/>
</dbReference>
<dbReference type="Proteomes" id="UP000635477">
    <property type="component" value="Unassembled WGS sequence"/>
</dbReference>
<keyword evidence="3" id="KW-0862">Zinc</keyword>
<evidence type="ECO:0000313" key="8">
    <source>
        <dbReference type="EMBL" id="KAF4975233.1"/>
    </source>
</evidence>
<feature type="compositionally biased region" description="Gly residues" evidence="5">
    <location>
        <begin position="481"/>
        <end position="495"/>
    </location>
</feature>
<evidence type="ECO:0000259" key="7">
    <source>
        <dbReference type="PROSITE" id="PS51397"/>
    </source>
</evidence>
<dbReference type="GO" id="GO:0005634">
    <property type="term" value="C:nucleus"/>
    <property type="evidence" value="ECO:0007669"/>
    <property type="project" value="TreeGrafter"/>
</dbReference>
<evidence type="ECO:0000313" key="9">
    <source>
        <dbReference type="Proteomes" id="UP000635477"/>
    </source>
</evidence>
<protein>
    <recommendedName>
        <fullName evidence="10">WLM domain-containing protein</fullName>
    </recommendedName>
</protein>
<organism evidence="8 9">
    <name type="scientific">Fusarium zealandicum</name>
    <dbReference type="NCBI Taxonomy" id="1053134"/>
    <lineage>
        <taxon>Eukaryota</taxon>
        <taxon>Fungi</taxon>
        <taxon>Dikarya</taxon>
        <taxon>Ascomycota</taxon>
        <taxon>Pezizomycotina</taxon>
        <taxon>Sordariomycetes</taxon>
        <taxon>Hypocreomycetidae</taxon>
        <taxon>Hypocreales</taxon>
        <taxon>Nectriaceae</taxon>
        <taxon>Fusarium</taxon>
        <taxon>Fusarium staphyleae species complex</taxon>
    </lineage>
</organism>
<dbReference type="Gene3D" id="3.40.50.150">
    <property type="entry name" value="Vaccinia Virus protein VP39"/>
    <property type="match status" value="1"/>
</dbReference>
<feature type="compositionally biased region" description="Polar residues" evidence="5">
    <location>
        <begin position="587"/>
        <end position="599"/>
    </location>
</feature>
<feature type="compositionally biased region" description="Basic and acidic residues" evidence="5">
    <location>
        <begin position="359"/>
        <end position="373"/>
    </location>
</feature>
<name>A0A8H4XHA8_9HYPO</name>
<dbReference type="GO" id="GO:0008270">
    <property type="term" value="F:zinc ion binding"/>
    <property type="evidence" value="ECO:0007669"/>
    <property type="project" value="UniProtKB-KW"/>
</dbReference>
<evidence type="ECO:0000256" key="1">
    <source>
        <dbReference type="ARBA" id="ARBA00022723"/>
    </source>
</evidence>
<dbReference type="PANTHER" id="PTHR46622:SF1">
    <property type="entry name" value="DNA-DEPENDENT METALLOPROTEASE WSS1"/>
    <property type="match status" value="1"/>
</dbReference>
<keyword evidence="9" id="KW-1185">Reference proteome</keyword>
<evidence type="ECO:0000256" key="5">
    <source>
        <dbReference type="SAM" id="MobiDB-lite"/>
    </source>
</evidence>
<reference evidence="8" key="1">
    <citation type="journal article" date="2020" name="BMC Genomics">
        <title>Correction to: Identification and distribution of gene clusters required for synthesis of sphingolipid metabolism inhibitors in diverse species of the filamentous fungus Fusarium.</title>
        <authorList>
            <person name="Kim H.S."/>
            <person name="Lohmar J.M."/>
            <person name="Busman M."/>
            <person name="Brown D.W."/>
            <person name="Naumann T.A."/>
            <person name="Divon H.H."/>
            <person name="Lysoe E."/>
            <person name="Uhlig S."/>
            <person name="Proctor R.H."/>
        </authorList>
    </citation>
    <scope>NUCLEOTIDE SEQUENCE</scope>
    <source>
        <strain evidence="8">NRRL 22465</strain>
    </source>
</reference>
<dbReference type="InterPro" id="IPR029063">
    <property type="entry name" value="SAM-dependent_MTases_sf"/>
</dbReference>
<accession>A0A8H4XHA8</accession>
<evidence type="ECO:0008006" key="10">
    <source>
        <dbReference type="Google" id="ProtNLM"/>
    </source>
</evidence>
<dbReference type="InterPro" id="IPR013536">
    <property type="entry name" value="WLM_dom"/>
</dbReference>
<dbReference type="PROSITE" id="PS50199">
    <property type="entry name" value="ZF_RANBP2_2"/>
    <property type="match status" value="1"/>
</dbReference>
<dbReference type="PROSITE" id="PS01358">
    <property type="entry name" value="ZF_RANBP2_1"/>
    <property type="match status" value="1"/>
</dbReference>
<evidence type="ECO:0000259" key="6">
    <source>
        <dbReference type="PROSITE" id="PS50199"/>
    </source>
</evidence>